<protein>
    <recommendedName>
        <fullName evidence="11">FAD/NAD(P)-binding domain-containing protein</fullName>
    </recommendedName>
</protein>
<dbReference type="InterPro" id="IPR036188">
    <property type="entry name" value="FAD/NAD-bd_sf"/>
</dbReference>
<comment type="pathway">
    <text evidence="2">Secondary metabolite biosynthesis; terpenoid biosynthesis.</text>
</comment>
<reference evidence="9 10" key="1">
    <citation type="submission" date="2016-03" db="EMBL/GenBank/DDBJ databases">
        <title>The draft genome sequence of Fonsecaea nubica causative agent of cutaneous subcutaneous infection in human host.</title>
        <authorList>
            <person name="Costa F."/>
            <person name="Sybren D.H."/>
            <person name="Raittz R.T."/>
            <person name="Weiss V.A."/>
            <person name="Leao A.C."/>
            <person name="Gomes R."/>
            <person name="De Souza E.M."/>
            <person name="Pedrosa F.O."/>
            <person name="Steffens M.B."/>
            <person name="Bombassaro A."/>
            <person name="Tadra-Sfeir M.Z."/>
            <person name="Moreno L.F."/>
            <person name="Najafzadeh M.J."/>
            <person name="Felipe M.S."/>
            <person name="Teixeira M."/>
            <person name="Sun J."/>
            <person name="Xi L."/>
            <person name="Castro M.A."/>
            <person name="Vicente V.A."/>
        </authorList>
    </citation>
    <scope>NUCLEOTIDE SEQUENCE [LARGE SCALE GENOMIC DNA]</scope>
    <source>
        <strain evidence="9 10">CBS 269.64</strain>
    </source>
</reference>
<dbReference type="InterPro" id="IPR050775">
    <property type="entry name" value="FAD-binding_Monooxygenases"/>
</dbReference>
<gene>
    <name evidence="9" type="ORF">AYO20_02807</name>
</gene>
<accession>A0A178D9E2</accession>
<dbReference type="RefSeq" id="XP_022502986.1">
    <property type="nucleotide sequence ID" value="XM_022641111.1"/>
</dbReference>
<evidence type="ECO:0000256" key="8">
    <source>
        <dbReference type="SAM" id="MobiDB-lite"/>
    </source>
</evidence>
<evidence type="ECO:0008006" key="11">
    <source>
        <dbReference type="Google" id="ProtNLM"/>
    </source>
</evidence>
<comment type="caution">
    <text evidence="9">The sequence shown here is derived from an EMBL/GenBank/DDBJ whole genome shotgun (WGS) entry which is preliminary data.</text>
</comment>
<dbReference type="SUPFAM" id="SSF51905">
    <property type="entry name" value="FAD/NAD(P)-binding domain"/>
    <property type="match status" value="2"/>
</dbReference>
<dbReference type="OrthoDB" id="66881at2759"/>
<evidence type="ECO:0000256" key="2">
    <source>
        <dbReference type="ARBA" id="ARBA00004721"/>
    </source>
</evidence>
<evidence type="ECO:0000256" key="5">
    <source>
        <dbReference type="ARBA" id="ARBA00022827"/>
    </source>
</evidence>
<sequence>MAVNGVHHAPPLRDPADVTDLPKETIDAIESKYERERDIRIRAEGQSQYIDIAKSGKFSHFFHDIWDDGHSDNGEPVLQDGSYCEFLVIGAGYGALTCVARLEEAGVPAEHIRMVDAAGGFGGSWYYNRYPGLMCDIESYVYMPLLEESGYMPKHKYSYGPELRQYANLLADKYGMTERTMFRTSVNEMHWDDEANEWRVRMTWSRKGHEDRSFTVSAHFVVLGAGTTNWIKLPKIKGLETFQGHSFHTARWDYAYTGGSELDQNLSNLADKRVGIVGTGATAIQAVPKLAQFAKEVVVFQRTASAVDARGQKETDPEWWNREIRPKKGWQKARRLNFDSFIENLDPPPERDDVGDAWTKFPAYSALMGTPRAIAPEMVPAYVKWLHQLDIPRQERIRRRTEEIVKDPATAESLKAWYPGWCKRPCFHDEYLQTFNLPHVKLVDTKGRGVDYITEDAVVANGEKYPLDLLIFSTGYLTPLIGSPDYRIHATISGRNGQPMADKWTKGVSTLHGITTRGFPNLFIQGPSQAGLTANIVWILEELSSHFAHIVGALGEKAAATAASNTNGQAQQKPTRHVYPFTFEPTAEAEAEWTDRVVNRTGAIAGMGGCTPSYFNAEGDIDRLVGQGGETARKVAVNSHWGGGWQEYLDILDQWRKAGDFEGLDIRMET</sequence>
<feature type="region of interest" description="Disordered" evidence="8">
    <location>
        <begin position="1"/>
        <end position="20"/>
    </location>
</feature>
<dbReference type="PANTHER" id="PTHR43098:SF2">
    <property type="entry name" value="FAD-BINDING MONOOXYGENASE AUSB-RELATED"/>
    <property type="match status" value="1"/>
</dbReference>
<dbReference type="GeneID" id="34586230"/>
<organism evidence="9 10">
    <name type="scientific">Fonsecaea nubica</name>
    <dbReference type="NCBI Taxonomy" id="856822"/>
    <lineage>
        <taxon>Eukaryota</taxon>
        <taxon>Fungi</taxon>
        <taxon>Dikarya</taxon>
        <taxon>Ascomycota</taxon>
        <taxon>Pezizomycotina</taxon>
        <taxon>Eurotiomycetes</taxon>
        <taxon>Chaetothyriomycetidae</taxon>
        <taxon>Chaetothyriales</taxon>
        <taxon>Herpotrichiellaceae</taxon>
        <taxon>Fonsecaea</taxon>
    </lineage>
</organism>
<comment type="similarity">
    <text evidence="3">Belongs to the FAD-binding monooxygenase family.</text>
</comment>
<evidence type="ECO:0000256" key="4">
    <source>
        <dbReference type="ARBA" id="ARBA00022630"/>
    </source>
</evidence>
<dbReference type="PANTHER" id="PTHR43098">
    <property type="entry name" value="L-ORNITHINE N(5)-MONOOXYGENASE-RELATED"/>
    <property type="match status" value="1"/>
</dbReference>
<evidence type="ECO:0000313" key="10">
    <source>
        <dbReference type="Proteomes" id="UP000185904"/>
    </source>
</evidence>
<dbReference type="GO" id="GO:0016491">
    <property type="term" value="F:oxidoreductase activity"/>
    <property type="evidence" value="ECO:0007669"/>
    <property type="project" value="UniProtKB-KW"/>
</dbReference>
<evidence type="ECO:0000256" key="3">
    <source>
        <dbReference type="ARBA" id="ARBA00010139"/>
    </source>
</evidence>
<name>A0A178D9E2_9EURO</name>
<keyword evidence="6" id="KW-0521">NADP</keyword>
<evidence type="ECO:0000313" key="9">
    <source>
        <dbReference type="EMBL" id="OAL37974.1"/>
    </source>
</evidence>
<comment type="cofactor">
    <cofactor evidence="1">
        <name>FAD</name>
        <dbReference type="ChEBI" id="CHEBI:57692"/>
    </cofactor>
</comment>
<dbReference type="EMBL" id="LVCJ01000012">
    <property type="protein sequence ID" value="OAL37974.1"/>
    <property type="molecule type" value="Genomic_DNA"/>
</dbReference>
<dbReference type="AlphaFoldDB" id="A0A178D9E2"/>
<keyword evidence="10" id="KW-1185">Reference proteome</keyword>
<evidence type="ECO:0000256" key="6">
    <source>
        <dbReference type="ARBA" id="ARBA00022857"/>
    </source>
</evidence>
<keyword evidence="5" id="KW-0274">FAD</keyword>
<keyword evidence="4" id="KW-0285">Flavoprotein</keyword>
<evidence type="ECO:0000256" key="7">
    <source>
        <dbReference type="ARBA" id="ARBA00023002"/>
    </source>
</evidence>
<proteinExistence type="inferred from homology"/>
<evidence type="ECO:0000256" key="1">
    <source>
        <dbReference type="ARBA" id="ARBA00001974"/>
    </source>
</evidence>
<dbReference type="Pfam" id="PF13450">
    <property type="entry name" value="NAD_binding_8"/>
    <property type="match status" value="1"/>
</dbReference>
<keyword evidence="7" id="KW-0560">Oxidoreductase</keyword>
<dbReference type="Gene3D" id="3.50.50.60">
    <property type="entry name" value="FAD/NAD(P)-binding domain"/>
    <property type="match status" value="2"/>
</dbReference>
<dbReference type="Proteomes" id="UP000185904">
    <property type="component" value="Unassembled WGS sequence"/>
</dbReference>